<evidence type="ECO:0000313" key="2">
    <source>
        <dbReference type="Proteomes" id="UP001497512"/>
    </source>
</evidence>
<keyword evidence="2" id="KW-1185">Reference proteome</keyword>
<dbReference type="EMBL" id="OZ019899">
    <property type="protein sequence ID" value="CAK9231723.1"/>
    <property type="molecule type" value="Genomic_DNA"/>
</dbReference>
<name>A0ABP0UWH8_9BRYO</name>
<sequence length="181" mass="20399">MKSAHGITGNDTASSACSSKVILDVAFSLTLDGWSNRNLKGFYNVTVHWVDVTSLTNKSILLKILDVKCGTSVNKHVGTTLFEYLKCLGWDVVMRLLNVRRECCYRTALLAGQYLHRLQAYAQGQPRLGTDHSIQLIVLKVLTFIKEPTEQLRDALIRICRSKVMRQQYRIKAVATRLASK</sequence>
<protein>
    <submittedName>
        <fullName evidence="1">Uncharacterized protein</fullName>
    </submittedName>
</protein>
<proteinExistence type="predicted"/>
<evidence type="ECO:0000313" key="1">
    <source>
        <dbReference type="EMBL" id="CAK9231723.1"/>
    </source>
</evidence>
<dbReference type="Proteomes" id="UP001497512">
    <property type="component" value="Chromosome 7"/>
</dbReference>
<reference evidence="1" key="1">
    <citation type="submission" date="2024-02" db="EMBL/GenBank/DDBJ databases">
        <authorList>
            <consortium name="ELIXIR-Norway"/>
            <consortium name="Elixir Norway"/>
        </authorList>
    </citation>
    <scope>NUCLEOTIDE SEQUENCE</scope>
</reference>
<accession>A0ABP0UWH8</accession>
<organism evidence="1 2">
    <name type="scientific">Sphagnum troendelagicum</name>
    <dbReference type="NCBI Taxonomy" id="128251"/>
    <lineage>
        <taxon>Eukaryota</taxon>
        <taxon>Viridiplantae</taxon>
        <taxon>Streptophyta</taxon>
        <taxon>Embryophyta</taxon>
        <taxon>Bryophyta</taxon>
        <taxon>Sphagnophytina</taxon>
        <taxon>Sphagnopsida</taxon>
        <taxon>Sphagnales</taxon>
        <taxon>Sphagnaceae</taxon>
        <taxon>Sphagnum</taxon>
    </lineage>
</organism>
<gene>
    <name evidence="1" type="ORF">CSSPTR1EN2_LOCUS20900</name>
</gene>